<keyword evidence="2" id="KW-0472">Membrane</keyword>
<accession>A0A9Q0NVM4</accession>
<evidence type="ECO:0000313" key="4">
    <source>
        <dbReference type="Proteomes" id="UP001151529"/>
    </source>
</evidence>
<dbReference type="GO" id="GO:0042910">
    <property type="term" value="F:xenobiotic transmembrane transporter activity"/>
    <property type="evidence" value="ECO:0007669"/>
    <property type="project" value="InterPro"/>
</dbReference>
<keyword evidence="2" id="KW-0812">Transmembrane</keyword>
<organism evidence="3 4">
    <name type="scientific">Salix viminalis</name>
    <name type="common">Common osier</name>
    <name type="synonym">Basket willow</name>
    <dbReference type="NCBI Taxonomy" id="40686"/>
    <lineage>
        <taxon>Eukaryota</taxon>
        <taxon>Viridiplantae</taxon>
        <taxon>Streptophyta</taxon>
        <taxon>Embryophyta</taxon>
        <taxon>Tracheophyta</taxon>
        <taxon>Spermatophyta</taxon>
        <taxon>Magnoliopsida</taxon>
        <taxon>eudicotyledons</taxon>
        <taxon>Gunneridae</taxon>
        <taxon>Pentapetalae</taxon>
        <taxon>rosids</taxon>
        <taxon>fabids</taxon>
        <taxon>Malpighiales</taxon>
        <taxon>Salicaceae</taxon>
        <taxon>Saliceae</taxon>
        <taxon>Salix</taxon>
    </lineage>
</organism>
<evidence type="ECO:0000256" key="1">
    <source>
        <dbReference type="ARBA" id="ARBA00010199"/>
    </source>
</evidence>
<dbReference type="PANTHER" id="PTHR11206">
    <property type="entry name" value="MULTIDRUG RESISTANCE PROTEIN"/>
    <property type="match status" value="1"/>
</dbReference>
<evidence type="ECO:0000256" key="2">
    <source>
        <dbReference type="SAM" id="Phobius"/>
    </source>
</evidence>
<dbReference type="Pfam" id="PF01554">
    <property type="entry name" value="MatE"/>
    <property type="match status" value="1"/>
</dbReference>
<dbReference type="GO" id="GO:0015297">
    <property type="term" value="F:antiporter activity"/>
    <property type="evidence" value="ECO:0007669"/>
    <property type="project" value="InterPro"/>
</dbReference>
<dbReference type="InterPro" id="IPR002528">
    <property type="entry name" value="MATE_fam"/>
</dbReference>
<proteinExistence type="inferred from homology"/>
<evidence type="ECO:0000313" key="3">
    <source>
        <dbReference type="EMBL" id="KAJ6676733.1"/>
    </source>
</evidence>
<comment type="caution">
    <text evidence="3">The sequence shown here is derived from an EMBL/GenBank/DDBJ whole genome shotgun (WGS) entry which is preliminary data.</text>
</comment>
<protein>
    <submittedName>
        <fullName evidence="3">MULTIDRUG RESISTANCE PROTEIN</fullName>
    </submittedName>
</protein>
<feature type="transmembrane region" description="Helical" evidence="2">
    <location>
        <begin position="62"/>
        <end position="82"/>
    </location>
</feature>
<dbReference type="Proteomes" id="UP001151529">
    <property type="component" value="Chromosome 15Z"/>
</dbReference>
<reference evidence="3" key="1">
    <citation type="submission" date="2022-11" db="EMBL/GenBank/DDBJ databases">
        <authorList>
            <person name="Hyden B.L."/>
            <person name="Feng K."/>
            <person name="Yates T."/>
            <person name="Jawdy S."/>
            <person name="Smart L.B."/>
            <person name="Muchero W."/>
        </authorList>
    </citation>
    <scope>NUCLEOTIDE SEQUENCE</scope>
    <source>
        <tissue evidence="3">Shoot tip</tissue>
    </source>
</reference>
<comment type="similarity">
    <text evidence="1">Belongs to the multi antimicrobial extrusion (MATE) (TC 2.A.66.1) family.</text>
</comment>
<gene>
    <name evidence="3" type="ORF">OIU85_009960</name>
</gene>
<dbReference type="GO" id="GO:0016020">
    <property type="term" value="C:membrane"/>
    <property type="evidence" value="ECO:0007669"/>
    <property type="project" value="InterPro"/>
</dbReference>
<dbReference type="AlphaFoldDB" id="A0A9Q0NVM4"/>
<keyword evidence="2" id="KW-1133">Transmembrane helix</keyword>
<name>A0A9Q0NVM4_SALVM</name>
<keyword evidence="4" id="KW-1185">Reference proteome</keyword>
<feature type="transmembrane region" description="Helical" evidence="2">
    <location>
        <begin position="21"/>
        <end position="42"/>
    </location>
</feature>
<dbReference type="OrthoDB" id="1745149at2759"/>
<sequence>MMSIVVLTGHLDNAIIAVGSLTICLNINGLELMLFLGINAAISVRVSNELGLGHPEAVKYSVYVTVFQSLVIGLVCMAVVLVPRTTSPTSSRAAR</sequence>
<reference evidence="3" key="2">
    <citation type="journal article" date="2023" name="Int. J. Mol. Sci.">
        <title>De Novo Assembly and Annotation of 11 Diverse Shrub Willow (Salix) Genomes Reveals Novel Gene Organization in Sex-Linked Regions.</title>
        <authorList>
            <person name="Hyden B."/>
            <person name="Feng K."/>
            <person name="Yates T.B."/>
            <person name="Jawdy S."/>
            <person name="Cereghino C."/>
            <person name="Smart L.B."/>
            <person name="Muchero W."/>
        </authorList>
    </citation>
    <scope>NUCLEOTIDE SEQUENCE [LARGE SCALE GENOMIC DNA]</scope>
    <source>
        <tissue evidence="3">Shoot tip</tissue>
    </source>
</reference>
<dbReference type="EMBL" id="JAPFFL010000015">
    <property type="protein sequence ID" value="KAJ6676733.1"/>
    <property type="molecule type" value="Genomic_DNA"/>
</dbReference>